<organism evidence="2 3">
    <name type="scientific">Vitis vinifera</name>
    <name type="common">Grape</name>
    <dbReference type="NCBI Taxonomy" id="29760"/>
    <lineage>
        <taxon>Eukaryota</taxon>
        <taxon>Viridiplantae</taxon>
        <taxon>Streptophyta</taxon>
        <taxon>Embryophyta</taxon>
        <taxon>Tracheophyta</taxon>
        <taxon>Spermatophyta</taxon>
        <taxon>Magnoliopsida</taxon>
        <taxon>eudicotyledons</taxon>
        <taxon>Gunneridae</taxon>
        <taxon>Pentapetalae</taxon>
        <taxon>rosids</taxon>
        <taxon>Vitales</taxon>
        <taxon>Vitaceae</taxon>
        <taxon>Viteae</taxon>
        <taxon>Vitis</taxon>
    </lineage>
</organism>
<evidence type="ECO:0008006" key="4">
    <source>
        <dbReference type="Google" id="ProtNLM"/>
    </source>
</evidence>
<accession>A0A438EMF5</accession>
<feature type="region of interest" description="Disordered" evidence="1">
    <location>
        <begin position="182"/>
        <end position="213"/>
    </location>
</feature>
<reference evidence="2 3" key="1">
    <citation type="journal article" date="2018" name="PLoS Genet.">
        <title>Population sequencing reveals clonal diversity and ancestral inbreeding in the grapevine cultivar Chardonnay.</title>
        <authorList>
            <person name="Roach M.J."/>
            <person name="Johnson D.L."/>
            <person name="Bohlmann J."/>
            <person name="van Vuuren H.J."/>
            <person name="Jones S.J."/>
            <person name="Pretorius I.S."/>
            <person name="Schmidt S.A."/>
            <person name="Borneman A.R."/>
        </authorList>
    </citation>
    <scope>NUCLEOTIDE SEQUENCE [LARGE SCALE GENOMIC DNA]</scope>
    <source>
        <strain evidence="3">cv. Chardonnay</strain>
        <tissue evidence="2">Leaf</tissue>
    </source>
</reference>
<dbReference type="Proteomes" id="UP000288805">
    <property type="component" value="Unassembled WGS sequence"/>
</dbReference>
<gene>
    <name evidence="2" type="ORF">CK203_091218</name>
</gene>
<sequence>MNVPKSFWGEVVLTATYLINRLASQILNYSSPIETLSRFFPKFDSYSHLSPKIFGCVAFVHISMLTKEGEPFAEDKEFFPSLPTLPILENSNKTAQTKGSDFSIAITPENTKKTAPENASNTASVMPDFSIAVTSENTQAIAPKNASETVPEPVHELPKFESYMQSSEGADLQVPLKVYSRKKQLAPETPHVPVIQPEKGTNSIDPDAQKKGQ</sequence>
<evidence type="ECO:0000313" key="3">
    <source>
        <dbReference type="Proteomes" id="UP000288805"/>
    </source>
</evidence>
<protein>
    <recommendedName>
        <fullName evidence="4">Retrovirus-related Pol polyprotein from transposon TNT 1-94</fullName>
    </recommendedName>
</protein>
<comment type="caution">
    <text evidence="2">The sequence shown here is derived from an EMBL/GenBank/DDBJ whole genome shotgun (WGS) entry which is preliminary data.</text>
</comment>
<dbReference type="EMBL" id="QGNW01001238">
    <property type="protein sequence ID" value="RVW48929.1"/>
    <property type="molecule type" value="Genomic_DNA"/>
</dbReference>
<proteinExistence type="predicted"/>
<name>A0A438EMF5_VITVI</name>
<dbReference type="AlphaFoldDB" id="A0A438EMF5"/>
<evidence type="ECO:0000256" key="1">
    <source>
        <dbReference type="SAM" id="MobiDB-lite"/>
    </source>
</evidence>
<evidence type="ECO:0000313" key="2">
    <source>
        <dbReference type="EMBL" id="RVW48929.1"/>
    </source>
</evidence>